<dbReference type="InterPro" id="IPR021373">
    <property type="entry name" value="DUF2993"/>
</dbReference>
<gene>
    <name evidence="1" type="ORF">HFV08_26505</name>
</gene>
<dbReference type="Proteomes" id="UP000772196">
    <property type="component" value="Unassembled WGS sequence"/>
</dbReference>
<dbReference type="RefSeq" id="WP_168542981.1">
    <property type="nucleotide sequence ID" value="NZ_JAAWWP010000021.1"/>
</dbReference>
<comment type="caution">
    <text evidence="1">The sequence shown here is derived from an EMBL/GenBank/DDBJ whole genome shotgun (WGS) entry which is preliminary data.</text>
</comment>
<sequence length="257" mass="27042">MRALRITLIVLVVLGGLFVAVDRIAVNYAEGKAADKVRESEGLDKNPDVSIKGFPFLTQAAGGTLDEVEIRMDDYRARTETPAGSQDGQDSTREGADSVLIERLDATLHDVEFSGDYSSATAKRASGTATVSYAELLKAAQVEPMELAPGVTAKVTGLSDGGNGRIKVEVRATVLGRALPDPVYVMSSARVDGDIVKVHADALPKIPVKVAEDKVREITDFQQQISGLPAGIHLDKVEAAKDGVDVSVTGAGVKLGS</sequence>
<name>A0ABX1H8R0_9ACTN</name>
<dbReference type="EMBL" id="JAAWWP010000021">
    <property type="protein sequence ID" value="NKI44732.1"/>
    <property type="molecule type" value="Genomic_DNA"/>
</dbReference>
<evidence type="ECO:0000313" key="1">
    <source>
        <dbReference type="EMBL" id="NKI44732.1"/>
    </source>
</evidence>
<dbReference type="Pfam" id="PF11209">
    <property type="entry name" value="LmeA"/>
    <property type="match status" value="1"/>
</dbReference>
<evidence type="ECO:0000313" key="2">
    <source>
        <dbReference type="Proteomes" id="UP000772196"/>
    </source>
</evidence>
<reference evidence="1 2" key="1">
    <citation type="submission" date="2020-04" db="EMBL/GenBank/DDBJ databases">
        <title>Phylogenetic Diversity and Antibacterial Activity against Ralstonia solanacearum of Endophytic Actinomycete Isolated from Moss.</title>
        <authorList>
            <person name="Zhuang X."/>
        </authorList>
    </citation>
    <scope>NUCLEOTIDE SEQUENCE [LARGE SCALE GENOMIC DNA]</scope>
    <source>
        <strain evidence="1 2">LD120</strain>
    </source>
</reference>
<proteinExistence type="predicted"/>
<keyword evidence="2" id="KW-1185">Reference proteome</keyword>
<organism evidence="1 2">
    <name type="scientific">Streptomyces physcomitrii</name>
    <dbReference type="NCBI Taxonomy" id="2724184"/>
    <lineage>
        <taxon>Bacteria</taxon>
        <taxon>Bacillati</taxon>
        <taxon>Actinomycetota</taxon>
        <taxon>Actinomycetes</taxon>
        <taxon>Kitasatosporales</taxon>
        <taxon>Streptomycetaceae</taxon>
        <taxon>Streptomyces</taxon>
    </lineage>
</organism>
<protein>
    <submittedName>
        <fullName evidence="1">DUF2993 domain-containing protein</fullName>
    </submittedName>
</protein>
<accession>A0ABX1H8R0</accession>